<feature type="region of interest" description="Disordered" evidence="1">
    <location>
        <begin position="1"/>
        <end position="24"/>
    </location>
</feature>
<organism evidence="2 3">
    <name type="scientific">Caenorhabditis angaria</name>
    <dbReference type="NCBI Taxonomy" id="860376"/>
    <lineage>
        <taxon>Eukaryota</taxon>
        <taxon>Metazoa</taxon>
        <taxon>Ecdysozoa</taxon>
        <taxon>Nematoda</taxon>
        <taxon>Chromadorea</taxon>
        <taxon>Rhabditida</taxon>
        <taxon>Rhabditina</taxon>
        <taxon>Rhabditomorpha</taxon>
        <taxon>Rhabditoidea</taxon>
        <taxon>Rhabditidae</taxon>
        <taxon>Peloderinae</taxon>
        <taxon>Caenorhabditis</taxon>
    </lineage>
</organism>
<feature type="compositionally biased region" description="Low complexity" evidence="1">
    <location>
        <begin position="48"/>
        <end position="67"/>
    </location>
</feature>
<accession>A0A9P1J0H7</accession>
<evidence type="ECO:0000313" key="3">
    <source>
        <dbReference type="Proteomes" id="UP001152747"/>
    </source>
</evidence>
<dbReference type="Proteomes" id="UP001152747">
    <property type="component" value="Unassembled WGS sequence"/>
</dbReference>
<sequence>MGRKMCARDCGGKRAAARRRRNMPWPRDNIGFLLQYQVRLYFLRRQQEQIQQQQAARETNSSAQNQEEQSENDDQNKKEQKK</sequence>
<reference evidence="2" key="1">
    <citation type="submission" date="2022-11" db="EMBL/GenBank/DDBJ databases">
        <authorList>
            <person name="Kikuchi T."/>
        </authorList>
    </citation>
    <scope>NUCLEOTIDE SEQUENCE</scope>
    <source>
        <strain evidence="2">PS1010</strain>
    </source>
</reference>
<protein>
    <submittedName>
        <fullName evidence="2">Uncharacterized protein</fullName>
    </submittedName>
</protein>
<dbReference type="AlphaFoldDB" id="A0A9P1J0H7"/>
<name>A0A9P1J0H7_9PELO</name>
<comment type="caution">
    <text evidence="2">The sequence shown here is derived from an EMBL/GenBank/DDBJ whole genome shotgun (WGS) entry which is preliminary data.</text>
</comment>
<proteinExistence type="predicted"/>
<feature type="region of interest" description="Disordered" evidence="1">
    <location>
        <begin position="47"/>
        <end position="82"/>
    </location>
</feature>
<keyword evidence="3" id="KW-1185">Reference proteome</keyword>
<feature type="compositionally biased region" description="Basic and acidic residues" evidence="1">
    <location>
        <begin position="1"/>
        <end position="12"/>
    </location>
</feature>
<evidence type="ECO:0000256" key="1">
    <source>
        <dbReference type="SAM" id="MobiDB-lite"/>
    </source>
</evidence>
<gene>
    <name evidence="2" type="ORF">CAMP_LOCUS15410</name>
</gene>
<evidence type="ECO:0000313" key="2">
    <source>
        <dbReference type="EMBL" id="CAI5452773.1"/>
    </source>
</evidence>
<dbReference type="EMBL" id="CANHGI010000005">
    <property type="protein sequence ID" value="CAI5452773.1"/>
    <property type="molecule type" value="Genomic_DNA"/>
</dbReference>